<dbReference type="SMART" id="SM00267">
    <property type="entry name" value="GGDEF"/>
    <property type="match status" value="1"/>
</dbReference>
<evidence type="ECO:0000259" key="1">
    <source>
        <dbReference type="PROSITE" id="PS50883"/>
    </source>
</evidence>
<sequence length="612" mass="65880">MGGSGSLNSLVTAAAAELMAATAANSAEISQRVLANLVDALGQDFGFLRHNDHTIRATVLIAEFPPRNADPDPIAVVYFADADSVFATAEHLKEPAVVRPRPENADYQQTIEEGTGFGSVSLAAVPLLSGEVTTGVLAFGKFGDREWVTDELDALQAIATLFAQLQARIAADTQVRWLAEHDEMTGLLNRRALIAQLGERLAQGMPGPVSIVFLEVERLRAINDVFGQDAGNRFLVTFSNVLRDGADFPAAIARFGGDEFVVAPHAPMDARDIFAWAQELHRHLRTQADIRSDLFGRAASIGVATGVPGKDSASMLLSRADLATQSAKNARGVTVVAYTPQMAAKNAIRDEIERRLEEPDAANDLVLHYLPEIDLRTGEVLGTEALMRWQHSALGLLMPDSFIDVAESMPLAEKLGRLVIRAACAEFAQWQAEGLVRNAVLRVNVSPVQLIAEGVVERIAATLSEFGIEAGALCLEITERVVVADIEATRKTLTDLKDIGVQVAVDDFGTGYSAFDYLTSLPIDALKIDRRFIRDLGRDSKNLAVVRSILGLAEAFGLDVVAEGVETPGDAQALLALGCKRAQGFLFSKPLPGAQMGLLFARRFVSTDFLND</sequence>
<feature type="domain" description="GGDEF" evidence="2">
    <location>
        <begin position="207"/>
        <end position="341"/>
    </location>
</feature>
<dbReference type="AlphaFoldDB" id="A0A2U3PFK7"/>
<dbReference type="PROSITE" id="PS50883">
    <property type="entry name" value="EAL"/>
    <property type="match status" value="1"/>
</dbReference>
<dbReference type="SUPFAM" id="SSF141868">
    <property type="entry name" value="EAL domain-like"/>
    <property type="match status" value="1"/>
</dbReference>
<accession>A0A2U3PFK7</accession>
<name>A0A2U3PFK7_9MYCO</name>
<evidence type="ECO:0000259" key="2">
    <source>
        <dbReference type="PROSITE" id="PS50887"/>
    </source>
</evidence>
<dbReference type="InterPro" id="IPR000160">
    <property type="entry name" value="GGDEF_dom"/>
</dbReference>
<dbReference type="InterPro" id="IPR050706">
    <property type="entry name" value="Cyclic-di-GMP_PDE-like"/>
</dbReference>
<proteinExistence type="predicted"/>
<dbReference type="EMBL" id="FUEZ01000004">
    <property type="protein sequence ID" value="SPM42475.1"/>
    <property type="molecule type" value="Genomic_DNA"/>
</dbReference>
<dbReference type="GO" id="GO:0071111">
    <property type="term" value="F:cyclic-guanylate-specific phosphodiesterase activity"/>
    <property type="evidence" value="ECO:0007669"/>
    <property type="project" value="InterPro"/>
</dbReference>
<evidence type="ECO:0000313" key="3">
    <source>
        <dbReference type="EMBL" id="SPM42475.1"/>
    </source>
</evidence>
<dbReference type="PANTHER" id="PTHR33121:SF70">
    <property type="entry name" value="SIGNALING PROTEIN YKOW"/>
    <property type="match status" value="1"/>
</dbReference>
<dbReference type="SUPFAM" id="SSF55073">
    <property type="entry name" value="Nucleotide cyclase"/>
    <property type="match status" value="1"/>
</dbReference>
<dbReference type="InterPro" id="IPR003018">
    <property type="entry name" value="GAF"/>
</dbReference>
<dbReference type="CDD" id="cd01948">
    <property type="entry name" value="EAL"/>
    <property type="match status" value="1"/>
</dbReference>
<dbReference type="PROSITE" id="PS50887">
    <property type="entry name" value="GGDEF"/>
    <property type="match status" value="1"/>
</dbReference>
<dbReference type="Pfam" id="PF13185">
    <property type="entry name" value="GAF_2"/>
    <property type="match status" value="1"/>
</dbReference>
<gene>
    <name evidence="3" type="ORF">MNAB215_4695</name>
</gene>
<dbReference type="Gene3D" id="3.20.20.450">
    <property type="entry name" value="EAL domain"/>
    <property type="match status" value="1"/>
</dbReference>
<dbReference type="InterPro" id="IPR001633">
    <property type="entry name" value="EAL_dom"/>
</dbReference>
<dbReference type="InterPro" id="IPR043128">
    <property type="entry name" value="Rev_trsase/Diguanyl_cyclase"/>
</dbReference>
<dbReference type="InterPro" id="IPR035919">
    <property type="entry name" value="EAL_sf"/>
</dbReference>
<dbReference type="Proteomes" id="UP000240424">
    <property type="component" value="Unassembled WGS sequence"/>
</dbReference>
<dbReference type="InterPro" id="IPR029016">
    <property type="entry name" value="GAF-like_dom_sf"/>
</dbReference>
<dbReference type="InterPro" id="IPR029787">
    <property type="entry name" value="Nucleotide_cyclase"/>
</dbReference>
<dbReference type="Gene3D" id="3.30.70.270">
    <property type="match status" value="1"/>
</dbReference>
<dbReference type="NCBIfam" id="TIGR00254">
    <property type="entry name" value="GGDEF"/>
    <property type="match status" value="1"/>
</dbReference>
<dbReference type="Pfam" id="PF00990">
    <property type="entry name" value="GGDEF"/>
    <property type="match status" value="1"/>
</dbReference>
<dbReference type="RefSeq" id="WP_077080912.1">
    <property type="nucleotide sequence ID" value="NZ_FUEZ01000004.1"/>
</dbReference>
<protein>
    <submittedName>
        <fullName evidence="3">Predicted signal transduction protein containing a membrane domain, an EAL and a GGDEF domain</fullName>
    </submittedName>
</protein>
<feature type="domain" description="EAL" evidence="1">
    <location>
        <begin position="345"/>
        <end position="604"/>
    </location>
</feature>
<dbReference type="SUPFAM" id="SSF55781">
    <property type="entry name" value="GAF domain-like"/>
    <property type="match status" value="1"/>
</dbReference>
<keyword evidence="4" id="KW-1185">Reference proteome</keyword>
<dbReference type="OrthoDB" id="23692at2"/>
<dbReference type="SMART" id="SM00052">
    <property type="entry name" value="EAL"/>
    <property type="match status" value="1"/>
</dbReference>
<reference evidence="3 4" key="1">
    <citation type="submission" date="2017-01" db="EMBL/GenBank/DDBJ databases">
        <authorList>
            <consortium name="Urmite Genomes"/>
        </authorList>
    </citation>
    <scope>NUCLEOTIDE SEQUENCE [LARGE SCALE GENOMIC DNA]</scope>
    <source>
        <strain evidence="3 4">AB215</strain>
    </source>
</reference>
<dbReference type="SMART" id="SM00065">
    <property type="entry name" value="GAF"/>
    <property type="match status" value="1"/>
</dbReference>
<organism evidence="3 4">
    <name type="scientific">Mycobacterium numidiamassiliense</name>
    <dbReference type="NCBI Taxonomy" id="1841861"/>
    <lineage>
        <taxon>Bacteria</taxon>
        <taxon>Bacillati</taxon>
        <taxon>Actinomycetota</taxon>
        <taxon>Actinomycetes</taxon>
        <taxon>Mycobacteriales</taxon>
        <taxon>Mycobacteriaceae</taxon>
        <taxon>Mycobacterium</taxon>
    </lineage>
</organism>
<evidence type="ECO:0000313" key="4">
    <source>
        <dbReference type="Proteomes" id="UP000240424"/>
    </source>
</evidence>
<dbReference type="CDD" id="cd01949">
    <property type="entry name" value="GGDEF"/>
    <property type="match status" value="1"/>
</dbReference>
<dbReference type="Gene3D" id="3.30.450.40">
    <property type="match status" value="1"/>
</dbReference>
<dbReference type="Pfam" id="PF00563">
    <property type="entry name" value="EAL"/>
    <property type="match status" value="1"/>
</dbReference>
<dbReference type="PANTHER" id="PTHR33121">
    <property type="entry name" value="CYCLIC DI-GMP PHOSPHODIESTERASE PDEF"/>
    <property type="match status" value="1"/>
</dbReference>
<dbReference type="STRING" id="1841861.GCA_900157365_03015"/>